<evidence type="ECO:0000256" key="5">
    <source>
        <dbReference type="ARBA" id="ARBA00022777"/>
    </source>
</evidence>
<feature type="transmembrane region" description="Helical" evidence="8">
    <location>
        <begin position="32"/>
        <end position="50"/>
    </location>
</feature>
<sequence precursor="true">MKRNLWLSLWLRTALAVAVVAAAALILPHWWLWALLPLALAVVSWVAWAISRAVESGLRTLKPDTGAPHSDLPFEEFEELAASLDAESARQTKQFEATAESQRKLELLLDSMQDLVVAVDSAGRISWTNAPMARLMSSSSGSVRTGHALVQTIREPEVLACARIALEERTVAEREAVGFNTGRIYAVSAAPMAEGGAVVVLRDITRLQQMERTQKEFVANVSHELRTPLTSIMGYVELLIDDGNADANMTAQSREFFDAILKNAQRMGRLTEDLLVMAKVDSGEQKINPAPVRVAALLQESIAAASGLLKDDARLEIAAMVDTEVMADTDAVVQVLSNLIENALNYGRGAHGSLVVMAAEMVAGPPSMVKFSVRDFGAGIAFEHRERIFERFYRADKARSRESGGTGLGLSIAKHLVESHGGTIWVESDLGRGSRFCFTLPQAPARSNPLPDEEQASLN</sequence>
<dbReference type="PRINTS" id="PR00344">
    <property type="entry name" value="BCTRLSENSOR"/>
</dbReference>
<keyword evidence="8" id="KW-1133">Transmembrane helix</keyword>
<dbReference type="InterPro" id="IPR036890">
    <property type="entry name" value="HATPase_C_sf"/>
</dbReference>
<dbReference type="RefSeq" id="WP_014263777.1">
    <property type="nucleotide sequence ID" value="NC_016631.1"/>
</dbReference>
<dbReference type="GO" id="GO:0000155">
    <property type="term" value="F:phosphorelay sensor kinase activity"/>
    <property type="evidence" value="ECO:0007669"/>
    <property type="project" value="InterPro"/>
</dbReference>
<dbReference type="CDD" id="cd00082">
    <property type="entry name" value="HisKA"/>
    <property type="match status" value="1"/>
</dbReference>
<comment type="catalytic activity">
    <reaction evidence="1">
        <text>ATP + protein L-histidine = ADP + protein N-phospho-L-histidine.</text>
        <dbReference type="EC" id="2.7.13.3"/>
    </reaction>
</comment>
<dbReference type="CDD" id="cd00075">
    <property type="entry name" value="HATPase"/>
    <property type="match status" value="1"/>
</dbReference>
<dbReference type="InterPro" id="IPR050351">
    <property type="entry name" value="BphY/WalK/GraS-like"/>
</dbReference>
<dbReference type="Pfam" id="PF02518">
    <property type="entry name" value="HATPase_c"/>
    <property type="match status" value="1"/>
</dbReference>
<evidence type="ECO:0000256" key="2">
    <source>
        <dbReference type="ARBA" id="ARBA00012438"/>
    </source>
</evidence>
<dbReference type="GO" id="GO:0016036">
    <property type="term" value="P:cellular response to phosphate starvation"/>
    <property type="evidence" value="ECO:0007669"/>
    <property type="project" value="TreeGrafter"/>
</dbReference>
<feature type="domain" description="Histidine kinase" evidence="9">
    <location>
        <begin position="220"/>
        <end position="444"/>
    </location>
</feature>
<proteinExistence type="predicted"/>
<dbReference type="InterPro" id="IPR005467">
    <property type="entry name" value="His_kinase_dom"/>
</dbReference>
<evidence type="ECO:0000256" key="7">
    <source>
        <dbReference type="ARBA" id="ARBA00023136"/>
    </source>
</evidence>
<evidence type="ECO:0000259" key="9">
    <source>
        <dbReference type="PROSITE" id="PS50109"/>
    </source>
</evidence>
<dbReference type="InterPro" id="IPR003594">
    <property type="entry name" value="HATPase_dom"/>
</dbReference>
<dbReference type="STRING" id="682795.AciX8_0543"/>
<dbReference type="Gene3D" id="3.30.450.20">
    <property type="entry name" value="PAS domain"/>
    <property type="match status" value="1"/>
</dbReference>
<keyword evidence="4" id="KW-0808">Transferase</keyword>
<dbReference type="Gene3D" id="1.10.287.130">
    <property type="match status" value="1"/>
</dbReference>
<dbReference type="KEGG" id="gma:AciX8_0543"/>
<accession>G8NPH3</accession>
<dbReference type="FunFam" id="1.10.287.130:FF:000001">
    <property type="entry name" value="Two-component sensor histidine kinase"/>
    <property type="match status" value="1"/>
</dbReference>
<evidence type="ECO:0000259" key="10">
    <source>
        <dbReference type="PROSITE" id="PS50112"/>
    </source>
</evidence>
<dbReference type="AlphaFoldDB" id="G8NPH3"/>
<dbReference type="InterPro" id="IPR004358">
    <property type="entry name" value="Sig_transdc_His_kin-like_C"/>
</dbReference>
<dbReference type="OrthoDB" id="9796330at2"/>
<dbReference type="GO" id="GO:0005886">
    <property type="term" value="C:plasma membrane"/>
    <property type="evidence" value="ECO:0007669"/>
    <property type="project" value="TreeGrafter"/>
</dbReference>
<keyword evidence="7 8" id="KW-0472">Membrane</keyword>
<dbReference type="SMART" id="SM00387">
    <property type="entry name" value="HATPase_c"/>
    <property type="match status" value="1"/>
</dbReference>
<protein>
    <recommendedName>
        <fullName evidence="2">histidine kinase</fullName>
        <ecNumber evidence="2">2.7.13.3</ecNumber>
    </recommendedName>
</protein>
<dbReference type="SUPFAM" id="SSF47384">
    <property type="entry name" value="Homodimeric domain of signal transducing histidine kinase"/>
    <property type="match status" value="1"/>
</dbReference>
<dbReference type="PROSITE" id="PS50112">
    <property type="entry name" value="PAS"/>
    <property type="match status" value="1"/>
</dbReference>
<keyword evidence="8" id="KW-0812">Transmembrane</keyword>
<evidence type="ECO:0000313" key="11">
    <source>
        <dbReference type="EMBL" id="AEU34893.1"/>
    </source>
</evidence>
<evidence type="ECO:0000256" key="3">
    <source>
        <dbReference type="ARBA" id="ARBA00022553"/>
    </source>
</evidence>
<keyword evidence="3" id="KW-0597">Phosphoprotein</keyword>
<dbReference type="GO" id="GO:0006355">
    <property type="term" value="P:regulation of DNA-templated transcription"/>
    <property type="evidence" value="ECO:0007669"/>
    <property type="project" value="InterPro"/>
</dbReference>
<name>G8NPH3_GRAMM</name>
<dbReference type="Gene3D" id="3.30.565.10">
    <property type="entry name" value="Histidine kinase-like ATPase, C-terminal domain"/>
    <property type="match status" value="1"/>
</dbReference>
<evidence type="ECO:0000256" key="8">
    <source>
        <dbReference type="SAM" id="Phobius"/>
    </source>
</evidence>
<reference evidence="11 12" key="1">
    <citation type="submission" date="2011-11" db="EMBL/GenBank/DDBJ databases">
        <title>Complete sequence of Granulicella mallensis MP5ACTX8.</title>
        <authorList>
            <consortium name="US DOE Joint Genome Institute"/>
            <person name="Lucas S."/>
            <person name="Copeland A."/>
            <person name="Lapidus A."/>
            <person name="Cheng J.-F."/>
            <person name="Goodwin L."/>
            <person name="Pitluck S."/>
            <person name="Peters L."/>
            <person name="Lu M."/>
            <person name="Detter J.C."/>
            <person name="Han C."/>
            <person name="Tapia R."/>
            <person name="Land M."/>
            <person name="Hauser L."/>
            <person name="Kyrpides N."/>
            <person name="Ivanova N."/>
            <person name="Mikhailova N."/>
            <person name="Pagani I."/>
            <person name="Rawat S."/>
            <person name="Mannisto M."/>
            <person name="Haggblom M."/>
            <person name="Woyke T."/>
        </authorList>
    </citation>
    <scope>NUCLEOTIDE SEQUENCE [LARGE SCALE GENOMIC DNA]</scope>
    <source>
        <strain evidence="12">ATCC BAA-1857 / DSM 23137 / MP5ACTX8</strain>
    </source>
</reference>
<evidence type="ECO:0000256" key="4">
    <source>
        <dbReference type="ARBA" id="ARBA00022679"/>
    </source>
</evidence>
<dbReference type="PROSITE" id="PS50109">
    <property type="entry name" value="HIS_KIN"/>
    <property type="match status" value="1"/>
</dbReference>
<dbReference type="PANTHER" id="PTHR45453">
    <property type="entry name" value="PHOSPHATE REGULON SENSOR PROTEIN PHOR"/>
    <property type="match status" value="1"/>
</dbReference>
<dbReference type="SMART" id="SM00388">
    <property type="entry name" value="HisKA"/>
    <property type="match status" value="1"/>
</dbReference>
<keyword evidence="5 11" id="KW-0418">Kinase</keyword>
<dbReference type="Pfam" id="PF00989">
    <property type="entry name" value="PAS"/>
    <property type="match status" value="1"/>
</dbReference>
<organism evidence="11 12">
    <name type="scientific">Granulicella mallensis (strain ATCC BAA-1857 / DSM 23137 / MP5ACTX8)</name>
    <dbReference type="NCBI Taxonomy" id="682795"/>
    <lineage>
        <taxon>Bacteria</taxon>
        <taxon>Pseudomonadati</taxon>
        <taxon>Acidobacteriota</taxon>
        <taxon>Terriglobia</taxon>
        <taxon>Terriglobales</taxon>
        <taxon>Acidobacteriaceae</taxon>
        <taxon>Granulicella</taxon>
    </lineage>
</organism>
<dbReference type="SUPFAM" id="SSF55785">
    <property type="entry name" value="PYP-like sensor domain (PAS domain)"/>
    <property type="match status" value="1"/>
</dbReference>
<keyword evidence="12" id="KW-1185">Reference proteome</keyword>
<dbReference type="FunFam" id="3.30.565.10:FF:000006">
    <property type="entry name" value="Sensor histidine kinase WalK"/>
    <property type="match status" value="1"/>
</dbReference>
<dbReference type="EMBL" id="CP003130">
    <property type="protein sequence ID" value="AEU34893.1"/>
    <property type="molecule type" value="Genomic_DNA"/>
</dbReference>
<evidence type="ECO:0000313" key="12">
    <source>
        <dbReference type="Proteomes" id="UP000007113"/>
    </source>
</evidence>
<keyword evidence="6" id="KW-0902">Two-component regulatory system</keyword>
<dbReference type="InterPro" id="IPR013767">
    <property type="entry name" value="PAS_fold"/>
</dbReference>
<dbReference type="SUPFAM" id="SSF55874">
    <property type="entry name" value="ATPase domain of HSP90 chaperone/DNA topoisomerase II/histidine kinase"/>
    <property type="match status" value="1"/>
</dbReference>
<dbReference type="GO" id="GO:0004721">
    <property type="term" value="F:phosphoprotein phosphatase activity"/>
    <property type="evidence" value="ECO:0007669"/>
    <property type="project" value="TreeGrafter"/>
</dbReference>
<dbReference type="InterPro" id="IPR036097">
    <property type="entry name" value="HisK_dim/P_sf"/>
</dbReference>
<dbReference type="eggNOG" id="COG5002">
    <property type="taxonomic scope" value="Bacteria"/>
</dbReference>
<dbReference type="Pfam" id="PF00512">
    <property type="entry name" value="HisKA"/>
    <property type="match status" value="1"/>
</dbReference>
<dbReference type="HOGENOM" id="CLU_000445_89_2_0"/>
<dbReference type="EC" id="2.7.13.3" evidence="2"/>
<dbReference type="InterPro" id="IPR003661">
    <property type="entry name" value="HisK_dim/P_dom"/>
</dbReference>
<feature type="domain" description="PAS" evidence="10">
    <location>
        <begin position="101"/>
        <end position="137"/>
    </location>
</feature>
<dbReference type="PANTHER" id="PTHR45453:SF1">
    <property type="entry name" value="PHOSPHATE REGULON SENSOR PROTEIN PHOR"/>
    <property type="match status" value="1"/>
</dbReference>
<evidence type="ECO:0000256" key="6">
    <source>
        <dbReference type="ARBA" id="ARBA00023012"/>
    </source>
</evidence>
<gene>
    <name evidence="11" type="ordered locus">AciX8_0543</name>
</gene>
<evidence type="ECO:0000256" key="1">
    <source>
        <dbReference type="ARBA" id="ARBA00000085"/>
    </source>
</evidence>
<dbReference type="Proteomes" id="UP000007113">
    <property type="component" value="Chromosome"/>
</dbReference>
<dbReference type="InterPro" id="IPR035965">
    <property type="entry name" value="PAS-like_dom_sf"/>
</dbReference>
<dbReference type="InterPro" id="IPR000014">
    <property type="entry name" value="PAS"/>
</dbReference>